<sequence>MDCGSVWPGLVKQENSLQTDEKNPADLKTSKPAETRRSTVSVTQPASQTDDVDQLTIYLPFAVLGGRTEDHRHIISMFTLKYGQEQQRVFNANVQASLLLQHIASTCGYKGIEVDLAEESTGLLQFLRDCPNEYCTNILRSRNSYVLIEAKSDLTSHTLHLISTENDDGSLMYIPLFESQTLKQPFIVKAQKQLLTRGRPKDESRDTAKDRKKKAVKEAGATPSTANPGGRTSIDHT</sequence>
<organism evidence="2 3">
    <name type="scientific">Planoprotostelium fungivorum</name>
    <dbReference type="NCBI Taxonomy" id="1890364"/>
    <lineage>
        <taxon>Eukaryota</taxon>
        <taxon>Amoebozoa</taxon>
        <taxon>Evosea</taxon>
        <taxon>Variosea</taxon>
        <taxon>Cavosteliida</taxon>
        <taxon>Cavosteliaceae</taxon>
        <taxon>Planoprotostelium</taxon>
    </lineage>
</organism>
<name>A0A2P6NTX7_9EUKA</name>
<reference evidence="2 3" key="1">
    <citation type="journal article" date="2018" name="Genome Biol. Evol.">
        <title>Multiple Roots of Fruiting Body Formation in Amoebozoa.</title>
        <authorList>
            <person name="Hillmann F."/>
            <person name="Forbes G."/>
            <person name="Novohradska S."/>
            <person name="Ferling I."/>
            <person name="Riege K."/>
            <person name="Groth M."/>
            <person name="Westermann M."/>
            <person name="Marz M."/>
            <person name="Spaller T."/>
            <person name="Winckler T."/>
            <person name="Schaap P."/>
            <person name="Glockner G."/>
        </authorList>
    </citation>
    <scope>NUCLEOTIDE SEQUENCE [LARGE SCALE GENOMIC DNA]</scope>
    <source>
        <strain evidence="2 3">Jena</strain>
    </source>
</reference>
<dbReference type="AlphaFoldDB" id="A0A2P6NTX7"/>
<feature type="compositionally biased region" description="Basic and acidic residues" evidence="1">
    <location>
        <begin position="199"/>
        <end position="209"/>
    </location>
</feature>
<comment type="caution">
    <text evidence="2">The sequence shown here is derived from an EMBL/GenBank/DDBJ whole genome shotgun (WGS) entry which is preliminary data.</text>
</comment>
<feature type="compositionally biased region" description="Polar residues" evidence="1">
    <location>
        <begin position="38"/>
        <end position="47"/>
    </location>
</feature>
<dbReference type="PANTHER" id="PTHR33887">
    <property type="entry name" value="PB1 DOMAIN-CONTAINING PROTEIN"/>
    <property type="match status" value="1"/>
</dbReference>
<proteinExistence type="predicted"/>
<dbReference type="InterPro" id="IPR039471">
    <property type="entry name" value="CXorf65-like"/>
</dbReference>
<dbReference type="PANTHER" id="PTHR33887:SF5">
    <property type="entry name" value="PB1 DOMAIN-CONTAINING PROTEIN"/>
    <property type="match status" value="1"/>
</dbReference>
<feature type="region of interest" description="Disordered" evidence="1">
    <location>
        <begin position="13"/>
        <end position="47"/>
    </location>
</feature>
<feature type="region of interest" description="Disordered" evidence="1">
    <location>
        <begin position="193"/>
        <end position="237"/>
    </location>
</feature>
<keyword evidence="3" id="KW-1185">Reference proteome</keyword>
<dbReference type="EMBL" id="MDYQ01000020">
    <property type="protein sequence ID" value="PRP87419.1"/>
    <property type="molecule type" value="Genomic_DNA"/>
</dbReference>
<protein>
    <submittedName>
        <fullName evidence="2">Uncharacterized protein</fullName>
    </submittedName>
</protein>
<dbReference type="OrthoDB" id="2109241at2759"/>
<gene>
    <name evidence="2" type="ORF">PROFUN_00630</name>
</gene>
<feature type="compositionally biased region" description="Basic and acidic residues" evidence="1">
    <location>
        <begin position="19"/>
        <end position="37"/>
    </location>
</feature>
<dbReference type="Pfam" id="PF15874">
    <property type="entry name" value="Il2rg"/>
    <property type="match status" value="1"/>
</dbReference>
<evidence type="ECO:0000256" key="1">
    <source>
        <dbReference type="SAM" id="MobiDB-lite"/>
    </source>
</evidence>
<evidence type="ECO:0000313" key="3">
    <source>
        <dbReference type="Proteomes" id="UP000241769"/>
    </source>
</evidence>
<evidence type="ECO:0000313" key="2">
    <source>
        <dbReference type="EMBL" id="PRP87419.1"/>
    </source>
</evidence>
<accession>A0A2P6NTX7</accession>
<dbReference type="Proteomes" id="UP000241769">
    <property type="component" value="Unassembled WGS sequence"/>
</dbReference>
<dbReference type="InParanoid" id="A0A2P6NTX7"/>